<accession>A0A7S1HY81</accession>
<feature type="compositionally biased region" description="Polar residues" evidence="1">
    <location>
        <begin position="37"/>
        <end position="46"/>
    </location>
</feature>
<protein>
    <submittedName>
        <fullName evidence="2">Uncharacterized protein</fullName>
    </submittedName>
</protein>
<gene>
    <name evidence="2" type="ORF">EGYM00392_LOCUS6109</name>
</gene>
<name>A0A7S1HY81_9EUGL</name>
<dbReference type="EMBL" id="HBGA01015779">
    <property type="protein sequence ID" value="CAD8995054.1"/>
    <property type="molecule type" value="Transcribed_RNA"/>
</dbReference>
<sequence length="425" mass="48302">MAPPPKLSGLSDLHRTLSLHGQRSLSSLAAEDDESMSPFSRSQSGMLVNGSGRPPALTRQRSMSAPMTPLFTPLDPGATWADVMDKEDVKMASRAWDGYDDYDDYDDVYHLQSGLPFHPQYPPGYTENAALHSDFSVPEDRTGAEPCVRVGRDPYVMRIEDDGQTAAIGHISVDIQDDWAWGQAQYLVTGKTPRLANHRAVDGLNTPQGYMNEAEQELCNHAIHYLSDGNINPYRGSVAVEKIQNVLRSNHRDLYQKVVGTGHRSWNAFINKWAVFFETFCIDDGKWRMRLRTDTTFQKGDDAEKQAREDIDFHLLTTLINFLRTCESNQCKVDDFMAAYPYLPENRRQRNADGTPRFALRHRGDFVRFVKKHPKIFQYVQAGYYIVLIQQSTEPHQPLNAYDDRGRVGPKSWGDMHVTSVSVRR</sequence>
<organism evidence="2">
    <name type="scientific">Eutreptiella gymnastica</name>
    <dbReference type="NCBI Taxonomy" id="73025"/>
    <lineage>
        <taxon>Eukaryota</taxon>
        <taxon>Discoba</taxon>
        <taxon>Euglenozoa</taxon>
        <taxon>Euglenida</taxon>
        <taxon>Spirocuta</taxon>
        <taxon>Euglenophyceae</taxon>
        <taxon>Eutreptiales</taxon>
        <taxon>Eutreptiaceae</taxon>
        <taxon>Eutreptiella</taxon>
    </lineage>
</organism>
<evidence type="ECO:0000256" key="1">
    <source>
        <dbReference type="SAM" id="MobiDB-lite"/>
    </source>
</evidence>
<evidence type="ECO:0000313" key="2">
    <source>
        <dbReference type="EMBL" id="CAD8995054.1"/>
    </source>
</evidence>
<reference evidence="2" key="1">
    <citation type="submission" date="2021-01" db="EMBL/GenBank/DDBJ databases">
        <authorList>
            <person name="Corre E."/>
            <person name="Pelletier E."/>
            <person name="Niang G."/>
            <person name="Scheremetjew M."/>
            <person name="Finn R."/>
            <person name="Kale V."/>
            <person name="Holt S."/>
            <person name="Cochrane G."/>
            <person name="Meng A."/>
            <person name="Brown T."/>
            <person name="Cohen L."/>
        </authorList>
    </citation>
    <scope>NUCLEOTIDE SEQUENCE</scope>
    <source>
        <strain evidence="2">NIES-381</strain>
    </source>
</reference>
<proteinExistence type="predicted"/>
<feature type="region of interest" description="Disordered" evidence="1">
    <location>
        <begin position="24"/>
        <end position="70"/>
    </location>
</feature>
<dbReference type="AlphaFoldDB" id="A0A7S1HY81"/>